<dbReference type="VEuPathDB" id="FungiDB:G647_08772"/>
<accession>V9CYN8</accession>
<dbReference type="RefSeq" id="XP_008731301.1">
    <property type="nucleotide sequence ID" value="XM_008733079.1"/>
</dbReference>
<feature type="compositionally biased region" description="Polar residues" evidence="1">
    <location>
        <begin position="120"/>
        <end position="132"/>
    </location>
</feature>
<dbReference type="EMBL" id="KB822709">
    <property type="protein sequence ID" value="ETI19759.1"/>
    <property type="molecule type" value="Genomic_DNA"/>
</dbReference>
<feature type="compositionally biased region" description="Polar residues" evidence="1">
    <location>
        <begin position="145"/>
        <end position="157"/>
    </location>
</feature>
<organism evidence="2 3">
    <name type="scientific">Cladophialophora carrionii CBS 160.54</name>
    <dbReference type="NCBI Taxonomy" id="1279043"/>
    <lineage>
        <taxon>Eukaryota</taxon>
        <taxon>Fungi</taxon>
        <taxon>Dikarya</taxon>
        <taxon>Ascomycota</taxon>
        <taxon>Pezizomycotina</taxon>
        <taxon>Eurotiomycetes</taxon>
        <taxon>Chaetothyriomycetidae</taxon>
        <taxon>Chaetothyriales</taxon>
        <taxon>Herpotrichiellaceae</taxon>
        <taxon>Cladophialophora</taxon>
    </lineage>
</organism>
<feature type="region of interest" description="Disordered" evidence="1">
    <location>
        <begin position="86"/>
        <end position="197"/>
    </location>
</feature>
<dbReference type="GeneID" id="19987265"/>
<dbReference type="Proteomes" id="UP000030678">
    <property type="component" value="Unassembled WGS sequence"/>
</dbReference>
<dbReference type="AlphaFoldDB" id="V9CYN8"/>
<evidence type="ECO:0000313" key="3">
    <source>
        <dbReference type="Proteomes" id="UP000030678"/>
    </source>
</evidence>
<gene>
    <name evidence="2" type="ORF">G647_08772</name>
</gene>
<dbReference type="OrthoDB" id="4117656at2759"/>
<proteinExistence type="predicted"/>
<evidence type="ECO:0000313" key="2">
    <source>
        <dbReference type="EMBL" id="ETI19759.1"/>
    </source>
</evidence>
<feature type="compositionally biased region" description="Polar residues" evidence="1">
    <location>
        <begin position="92"/>
        <end position="112"/>
    </location>
</feature>
<dbReference type="HOGENOM" id="CLU_1377986_0_0_1"/>
<protein>
    <submittedName>
        <fullName evidence="2">Uncharacterized protein</fullName>
    </submittedName>
</protein>
<sequence length="197" mass="21542">MADISPMDPNHPWVARGYRPEFAYSVKKAPVEDPHGEIAYQRAFVEAAEAKHSRAEARLCRVPDPLLYYNSPSARDYIKRRDDAIFSAKPRTGNTRTSTQPNTPSSIGTPTYSPGPRASPSYSANAGSATRRTSIKSDIEPALSIANSSPNIRTADQVSPRPSRPPAEQYQSYAPHGLPLTLEPKLDAPAGPSRMLR</sequence>
<name>V9CYN8_9EURO</name>
<evidence type="ECO:0000256" key="1">
    <source>
        <dbReference type="SAM" id="MobiDB-lite"/>
    </source>
</evidence>
<reference evidence="2 3" key="1">
    <citation type="submission" date="2013-03" db="EMBL/GenBank/DDBJ databases">
        <title>The Genome Sequence of Cladophialophora carrionii CBS 160.54.</title>
        <authorList>
            <consortium name="The Broad Institute Genomics Platform"/>
            <person name="Cuomo C."/>
            <person name="de Hoog S."/>
            <person name="Gorbushina A."/>
            <person name="Walker B."/>
            <person name="Young S.K."/>
            <person name="Zeng Q."/>
            <person name="Gargeya S."/>
            <person name="Fitzgerald M."/>
            <person name="Haas B."/>
            <person name="Abouelleil A."/>
            <person name="Allen A.W."/>
            <person name="Alvarado L."/>
            <person name="Arachchi H.M."/>
            <person name="Berlin A.M."/>
            <person name="Chapman S.B."/>
            <person name="Gainer-Dewar J."/>
            <person name="Goldberg J."/>
            <person name="Griggs A."/>
            <person name="Gujja S."/>
            <person name="Hansen M."/>
            <person name="Howarth C."/>
            <person name="Imamovic A."/>
            <person name="Ireland A."/>
            <person name="Larimer J."/>
            <person name="McCowan C."/>
            <person name="Murphy C."/>
            <person name="Pearson M."/>
            <person name="Poon T.W."/>
            <person name="Priest M."/>
            <person name="Roberts A."/>
            <person name="Saif S."/>
            <person name="Shea T."/>
            <person name="Sisk P."/>
            <person name="Sykes S."/>
            <person name="Wortman J."/>
            <person name="Nusbaum C."/>
            <person name="Birren B."/>
        </authorList>
    </citation>
    <scope>NUCLEOTIDE SEQUENCE [LARGE SCALE GENOMIC DNA]</scope>
    <source>
        <strain evidence="2 3">CBS 160.54</strain>
    </source>
</reference>